<evidence type="ECO:0000313" key="3">
    <source>
        <dbReference type="Proteomes" id="UP000184603"/>
    </source>
</evidence>
<feature type="transmembrane region" description="Helical" evidence="1">
    <location>
        <begin position="28"/>
        <end position="52"/>
    </location>
</feature>
<dbReference type="AlphaFoldDB" id="A0A1M7YHD7"/>
<keyword evidence="1" id="KW-0812">Transmembrane</keyword>
<dbReference type="OrthoDB" id="7570155at2"/>
<dbReference type="Pfam" id="PF07178">
    <property type="entry name" value="TraL"/>
    <property type="match status" value="1"/>
</dbReference>
<name>A0A1M7YHD7_9BACT</name>
<keyword evidence="1" id="KW-0472">Membrane</keyword>
<dbReference type="InterPro" id="IPR009838">
    <property type="entry name" value="T4SS_TraL"/>
</dbReference>
<keyword evidence="3" id="KW-1185">Reference proteome</keyword>
<organism evidence="2 3">
    <name type="scientific">Desulfopila aestuarii DSM 18488</name>
    <dbReference type="NCBI Taxonomy" id="1121416"/>
    <lineage>
        <taxon>Bacteria</taxon>
        <taxon>Pseudomonadati</taxon>
        <taxon>Thermodesulfobacteriota</taxon>
        <taxon>Desulfobulbia</taxon>
        <taxon>Desulfobulbales</taxon>
        <taxon>Desulfocapsaceae</taxon>
        <taxon>Desulfopila</taxon>
    </lineage>
</organism>
<dbReference type="NCBIfam" id="TIGR02762">
    <property type="entry name" value="TraL_TIGR"/>
    <property type="match status" value="1"/>
</dbReference>
<evidence type="ECO:0000256" key="1">
    <source>
        <dbReference type="SAM" id="Phobius"/>
    </source>
</evidence>
<protein>
    <submittedName>
        <fullName evidence="2">Type IV conjugative transfer system protein TraL</fullName>
    </submittedName>
</protein>
<gene>
    <name evidence="2" type="ORF">SAMN02745220_04345</name>
</gene>
<sequence length="93" mass="11427">MNTYKNQKPFPQYLSKPIQVLWFELDELIIFIFTLTFALIYGGFMWVIFIAMQWSYTRTKRKHARGFLKHILYMLGLIEMKGYPEYFEKEFHE</sequence>
<accession>A0A1M7YHD7</accession>
<proteinExistence type="predicted"/>
<reference evidence="2 3" key="1">
    <citation type="submission" date="2016-12" db="EMBL/GenBank/DDBJ databases">
        <authorList>
            <person name="Song W.-J."/>
            <person name="Kurnit D.M."/>
        </authorList>
    </citation>
    <scope>NUCLEOTIDE SEQUENCE [LARGE SCALE GENOMIC DNA]</scope>
    <source>
        <strain evidence="2 3">DSM 18488</strain>
    </source>
</reference>
<dbReference type="EMBL" id="FRFE01000031">
    <property type="protein sequence ID" value="SHO52055.1"/>
    <property type="molecule type" value="Genomic_DNA"/>
</dbReference>
<evidence type="ECO:0000313" key="2">
    <source>
        <dbReference type="EMBL" id="SHO52055.1"/>
    </source>
</evidence>
<dbReference type="Proteomes" id="UP000184603">
    <property type="component" value="Unassembled WGS sequence"/>
</dbReference>
<dbReference type="STRING" id="1121416.SAMN02745220_04345"/>
<dbReference type="RefSeq" id="WP_073615758.1">
    <property type="nucleotide sequence ID" value="NZ_FRFE01000031.1"/>
</dbReference>
<dbReference type="GO" id="GO:0019867">
    <property type="term" value="C:outer membrane"/>
    <property type="evidence" value="ECO:0007669"/>
    <property type="project" value="InterPro"/>
</dbReference>
<keyword evidence="1" id="KW-1133">Transmembrane helix</keyword>